<dbReference type="EMBL" id="MFKE01000020">
    <property type="protein sequence ID" value="OGG34842.1"/>
    <property type="molecule type" value="Genomic_DNA"/>
</dbReference>
<comment type="caution">
    <text evidence="2">The sequence shown here is derived from an EMBL/GenBank/DDBJ whole genome shotgun (WGS) entry which is preliminary data.</text>
</comment>
<evidence type="ECO:0000256" key="1">
    <source>
        <dbReference type="SAM" id="Phobius"/>
    </source>
</evidence>
<name>A0A1F6BDK7_9BACT</name>
<keyword evidence="1" id="KW-1133">Transmembrane helix</keyword>
<keyword evidence="1" id="KW-0472">Membrane</keyword>
<gene>
    <name evidence="2" type="ORF">A2363_00165</name>
</gene>
<reference evidence="2 3" key="1">
    <citation type="journal article" date="2016" name="Nat. Commun.">
        <title>Thousands of microbial genomes shed light on interconnected biogeochemical processes in an aquifer system.</title>
        <authorList>
            <person name="Anantharaman K."/>
            <person name="Brown C.T."/>
            <person name="Hug L.A."/>
            <person name="Sharon I."/>
            <person name="Castelle C.J."/>
            <person name="Probst A.J."/>
            <person name="Thomas B.C."/>
            <person name="Singh A."/>
            <person name="Wilkins M.J."/>
            <person name="Karaoz U."/>
            <person name="Brodie E.L."/>
            <person name="Williams K.H."/>
            <person name="Hubbard S.S."/>
            <person name="Banfield J.F."/>
        </authorList>
    </citation>
    <scope>NUCLEOTIDE SEQUENCE [LARGE SCALE GENOMIC DNA]</scope>
</reference>
<evidence type="ECO:0000313" key="2">
    <source>
        <dbReference type="EMBL" id="OGG34842.1"/>
    </source>
</evidence>
<proteinExistence type="predicted"/>
<accession>A0A1F6BDK7</accession>
<protein>
    <submittedName>
        <fullName evidence="2">Uncharacterized protein</fullName>
    </submittedName>
</protein>
<sequence>MRNKLTDSARVIFWILVVVGGLLLANREFILYNQRKEKELDDHLKRVCSVITDQQPNNTDLYDTCMDRGYEEFGSTAEDSGGFDQ</sequence>
<dbReference type="STRING" id="1798401.A2363_00165"/>
<keyword evidence="1" id="KW-0812">Transmembrane</keyword>
<evidence type="ECO:0000313" key="3">
    <source>
        <dbReference type="Proteomes" id="UP000176186"/>
    </source>
</evidence>
<dbReference type="AlphaFoldDB" id="A0A1F6BDK7"/>
<dbReference type="Proteomes" id="UP000176186">
    <property type="component" value="Unassembled WGS sequence"/>
</dbReference>
<feature type="transmembrane region" description="Helical" evidence="1">
    <location>
        <begin position="12"/>
        <end position="30"/>
    </location>
</feature>
<organism evidence="2 3">
    <name type="scientific">Candidatus Gottesmanbacteria bacterium RIFOXYB1_FULL_47_11</name>
    <dbReference type="NCBI Taxonomy" id="1798401"/>
    <lineage>
        <taxon>Bacteria</taxon>
        <taxon>Candidatus Gottesmaniibacteriota</taxon>
    </lineage>
</organism>